<evidence type="ECO:0000256" key="7">
    <source>
        <dbReference type="ARBA" id="ARBA00023136"/>
    </source>
</evidence>
<proteinExistence type="predicted"/>
<evidence type="ECO:0000256" key="6">
    <source>
        <dbReference type="ARBA" id="ARBA00022989"/>
    </source>
</evidence>
<keyword evidence="6 9" id="KW-1133">Transmembrane helix</keyword>
<accession>A0A1C3N0X3</accession>
<feature type="domain" description="Putative mannosyltransferase YkcA/B-like C-terminal" evidence="11">
    <location>
        <begin position="678"/>
        <end position="765"/>
    </location>
</feature>
<dbReference type="EMBL" id="LT598496">
    <property type="protein sequence ID" value="SBV26208.1"/>
    <property type="molecule type" value="Genomic_DNA"/>
</dbReference>
<evidence type="ECO:0000256" key="5">
    <source>
        <dbReference type="ARBA" id="ARBA00022692"/>
    </source>
</evidence>
<dbReference type="InterPro" id="IPR038731">
    <property type="entry name" value="RgtA/B/C-like"/>
</dbReference>
<sequence length="788" mass="79714">MDRTETLTVPAVAATAPRPTGRDGGSAPRQAAQSWTRPAVAALLLATGLLYVWGLGASGWANSFYAAAVQAGSVSAKAFFYGSSDAANSITVDKTPASLWLMALSVRIFGLNSWAMLVPQALCGVASVGVLYATVRRWYGPVAGLLAGAVLATTPVATLMFRFNNPDALLVLLLVAGAYATVRAVETAAARWIVLAGALVGLGFLTKMLQAFLVVPVFAGVYLLAAPTRPWRRIRDLLLAGLALVVTAGWWVAIVELVPADARPYIGGSQSNSILELTLGYNGLGRITGDEVGSVGGGGGRMGGGGPFSGQTGWLRMFGGEVGGQVSWLLPAALILLVAGLLVAGRAPRTDRARAGLLLWGGWLLVTGAIFSFMSGIFHAYYTVALAPAVGALVGIGATLLWRQRAAAPRPAPHIASTAPDAPDGSTAAVAPDGTADGVPGPTAGVDGSRVDAEATAGDRRAVWRARAATATLAGALAVTAWWSWLLLGRSPDWHPWLRTAVLVTGLAAAAVTVLVERLPRRAVPVVLTLGAAAALAGPVAYSVQTAATAHTGSIPSAGPAVAAGPGRGGFPGGRMSGGPDGARRGAFPDGQTGTAGTPGRFPGFPGGANTGQAPGGDPNTGAAGQLPGGANAGGPGQFPGGGRFPGGWPGQGGAGRAEQGGGMGGLLDSREPSAALRALLERDSDRYTWVAATVGSNNASGYQLATGDPVMPIGGFNGSDPSPTLTQFQRYVAEGRIHYFLGGGGFRANGGSSASSEIDFWVASTFEAQTVDGVTVYDLTSGREGRA</sequence>
<feature type="domain" description="Glycosyltransferase RgtA/B/C/D-like" evidence="10">
    <location>
        <begin position="93"/>
        <end position="250"/>
    </location>
</feature>
<feature type="transmembrane region" description="Helical" evidence="9">
    <location>
        <begin position="192"/>
        <end position="225"/>
    </location>
</feature>
<feature type="transmembrane region" description="Helical" evidence="9">
    <location>
        <begin position="357"/>
        <end position="374"/>
    </location>
</feature>
<gene>
    <name evidence="12" type="ORF">GA0070620_1694</name>
</gene>
<evidence type="ECO:0000313" key="13">
    <source>
        <dbReference type="Proteomes" id="UP000199393"/>
    </source>
</evidence>
<dbReference type="InterPro" id="IPR050297">
    <property type="entry name" value="LipidA_mod_glycosyltrf_83"/>
</dbReference>
<feature type="transmembrane region" description="Helical" evidence="9">
    <location>
        <begin position="468"/>
        <end position="485"/>
    </location>
</feature>
<organism evidence="12 13">
    <name type="scientific">Micromonospora krabiensis</name>
    <dbReference type="NCBI Taxonomy" id="307121"/>
    <lineage>
        <taxon>Bacteria</taxon>
        <taxon>Bacillati</taxon>
        <taxon>Actinomycetota</taxon>
        <taxon>Actinomycetes</taxon>
        <taxon>Micromonosporales</taxon>
        <taxon>Micromonosporaceae</taxon>
        <taxon>Micromonospora</taxon>
    </lineage>
</organism>
<feature type="transmembrane region" description="Helical" evidence="9">
    <location>
        <begin position="380"/>
        <end position="402"/>
    </location>
</feature>
<evidence type="ECO:0000256" key="9">
    <source>
        <dbReference type="SAM" id="Phobius"/>
    </source>
</evidence>
<protein>
    <submittedName>
        <fullName evidence="12">Dolichyl-phosphate-mannose-protein mannosyltransferase</fullName>
    </submittedName>
</protein>
<keyword evidence="5 9" id="KW-0812">Transmembrane</keyword>
<dbReference type="GO" id="GO:0005886">
    <property type="term" value="C:plasma membrane"/>
    <property type="evidence" value="ECO:0007669"/>
    <property type="project" value="UniProtKB-SubCell"/>
</dbReference>
<feature type="compositionally biased region" description="Gly residues" evidence="8">
    <location>
        <begin position="566"/>
        <end position="581"/>
    </location>
</feature>
<feature type="transmembrane region" description="Helical" evidence="9">
    <location>
        <begin position="39"/>
        <end position="58"/>
    </location>
</feature>
<dbReference type="InterPro" id="IPR056785">
    <property type="entry name" value="YkcA/B-like_C"/>
</dbReference>
<feature type="transmembrane region" description="Helical" evidence="9">
    <location>
        <begin position="138"/>
        <end position="161"/>
    </location>
</feature>
<dbReference type="AlphaFoldDB" id="A0A1C3N0X3"/>
<feature type="transmembrane region" description="Helical" evidence="9">
    <location>
        <begin position="497"/>
        <end position="516"/>
    </location>
</feature>
<evidence type="ECO:0000256" key="2">
    <source>
        <dbReference type="ARBA" id="ARBA00022475"/>
    </source>
</evidence>
<feature type="transmembrane region" description="Helical" evidence="9">
    <location>
        <begin position="237"/>
        <end position="255"/>
    </location>
</feature>
<dbReference type="PATRIC" id="fig|307121.4.peg.1738"/>
<feature type="compositionally biased region" description="Gly residues" evidence="8">
    <location>
        <begin position="627"/>
        <end position="666"/>
    </location>
</feature>
<feature type="transmembrane region" description="Helical" evidence="9">
    <location>
        <begin position="523"/>
        <end position="542"/>
    </location>
</feature>
<evidence type="ECO:0000256" key="4">
    <source>
        <dbReference type="ARBA" id="ARBA00022679"/>
    </source>
</evidence>
<dbReference type="Pfam" id="PF24878">
    <property type="entry name" value="YkcB_C"/>
    <property type="match status" value="1"/>
</dbReference>
<feature type="transmembrane region" description="Helical" evidence="9">
    <location>
        <begin position="326"/>
        <end position="345"/>
    </location>
</feature>
<dbReference type="GO" id="GO:0009103">
    <property type="term" value="P:lipopolysaccharide biosynthetic process"/>
    <property type="evidence" value="ECO:0007669"/>
    <property type="project" value="UniProtKB-ARBA"/>
</dbReference>
<dbReference type="Proteomes" id="UP000199393">
    <property type="component" value="Chromosome I"/>
</dbReference>
<evidence type="ECO:0000259" key="11">
    <source>
        <dbReference type="Pfam" id="PF24878"/>
    </source>
</evidence>
<keyword evidence="3 12" id="KW-0328">Glycosyltransferase</keyword>
<keyword evidence="7 9" id="KW-0472">Membrane</keyword>
<feature type="compositionally biased region" description="Low complexity" evidence="8">
    <location>
        <begin position="8"/>
        <end position="17"/>
    </location>
</feature>
<feature type="region of interest" description="Disordered" evidence="8">
    <location>
        <begin position="412"/>
        <end position="452"/>
    </location>
</feature>
<comment type="subcellular location">
    <subcellularLocation>
        <location evidence="1">Cell membrane</location>
        <topology evidence="1">Multi-pass membrane protein</topology>
    </subcellularLocation>
</comment>
<evidence type="ECO:0000313" key="12">
    <source>
        <dbReference type="EMBL" id="SBV26208.1"/>
    </source>
</evidence>
<feature type="region of interest" description="Disordered" evidence="8">
    <location>
        <begin position="559"/>
        <end position="670"/>
    </location>
</feature>
<feature type="transmembrane region" description="Helical" evidence="9">
    <location>
        <begin position="104"/>
        <end position="132"/>
    </location>
</feature>
<feature type="region of interest" description="Disordered" evidence="8">
    <location>
        <begin position="1"/>
        <end position="32"/>
    </location>
</feature>
<dbReference type="GO" id="GO:0016763">
    <property type="term" value="F:pentosyltransferase activity"/>
    <property type="evidence" value="ECO:0007669"/>
    <property type="project" value="TreeGrafter"/>
</dbReference>
<dbReference type="PANTHER" id="PTHR33908">
    <property type="entry name" value="MANNOSYLTRANSFERASE YKCB-RELATED"/>
    <property type="match status" value="1"/>
</dbReference>
<keyword evidence="2" id="KW-1003">Cell membrane</keyword>
<keyword evidence="13" id="KW-1185">Reference proteome</keyword>
<reference evidence="13" key="1">
    <citation type="submission" date="2016-06" db="EMBL/GenBank/DDBJ databases">
        <authorList>
            <person name="Varghese N."/>
            <person name="Submissions Spin"/>
        </authorList>
    </citation>
    <scope>NUCLEOTIDE SEQUENCE [LARGE SCALE GENOMIC DNA]</scope>
    <source>
        <strain evidence="13">DSM 45344</strain>
    </source>
</reference>
<dbReference type="GO" id="GO:0010041">
    <property type="term" value="P:response to iron(III) ion"/>
    <property type="evidence" value="ECO:0007669"/>
    <property type="project" value="TreeGrafter"/>
</dbReference>
<evidence type="ECO:0000256" key="3">
    <source>
        <dbReference type="ARBA" id="ARBA00022676"/>
    </source>
</evidence>
<dbReference type="Pfam" id="PF13231">
    <property type="entry name" value="PMT_2"/>
    <property type="match status" value="1"/>
</dbReference>
<dbReference type="PANTHER" id="PTHR33908:SF3">
    <property type="entry name" value="UNDECAPRENYL PHOSPHATE-ALPHA-4-AMINO-4-DEOXY-L-ARABINOSE ARABINOSYL TRANSFERASE"/>
    <property type="match status" value="1"/>
</dbReference>
<dbReference type="STRING" id="307121.GA0070620_1694"/>
<evidence type="ECO:0000256" key="8">
    <source>
        <dbReference type="SAM" id="MobiDB-lite"/>
    </source>
</evidence>
<keyword evidence="4 12" id="KW-0808">Transferase</keyword>
<evidence type="ECO:0000259" key="10">
    <source>
        <dbReference type="Pfam" id="PF13231"/>
    </source>
</evidence>
<dbReference type="OrthoDB" id="5241882at2"/>
<dbReference type="RefSeq" id="WP_091589338.1">
    <property type="nucleotide sequence ID" value="NZ_JBHRWG010000003.1"/>
</dbReference>
<evidence type="ECO:0000256" key="1">
    <source>
        <dbReference type="ARBA" id="ARBA00004651"/>
    </source>
</evidence>
<name>A0A1C3N0X3_9ACTN</name>
<feature type="compositionally biased region" description="Low complexity" evidence="8">
    <location>
        <begin position="593"/>
        <end position="604"/>
    </location>
</feature>